<gene>
    <name evidence="2" type="ORF">B0H17DRAFT_1153083</name>
</gene>
<name>A0AAD7B9A2_MYCRO</name>
<feature type="region of interest" description="Disordered" evidence="1">
    <location>
        <begin position="72"/>
        <end position="103"/>
    </location>
</feature>
<organism evidence="2 3">
    <name type="scientific">Mycena rosella</name>
    <name type="common">Pink bonnet</name>
    <name type="synonym">Agaricus rosellus</name>
    <dbReference type="NCBI Taxonomy" id="1033263"/>
    <lineage>
        <taxon>Eukaryota</taxon>
        <taxon>Fungi</taxon>
        <taxon>Dikarya</taxon>
        <taxon>Basidiomycota</taxon>
        <taxon>Agaricomycotina</taxon>
        <taxon>Agaricomycetes</taxon>
        <taxon>Agaricomycetidae</taxon>
        <taxon>Agaricales</taxon>
        <taxon>Marasmiineae</taxon>
        <taxon>Mycenaceae</taxon>
        <taxon>Mycena</taxon>
    </lineage>
</organism>
<evidence type="ECO:0000313" key="3">
    <source>
        <dbReference type="Proteomes" id="UP001221757"/>
    </source>
</evidence>
<comment type="caution">
    <text evidence="2">The sequence shown here is derived from an EMBL/GenBank/DDBJ whole genome shotgun (WGS) entry which is preliminary data.</text>
</comment>
<evidence type="ECO:0000256" key="1">
    <source>
        <dbReference type="SAM" id="MobiDB-lite"/>
    </source>
</evidence>
<feature type="region of interest" description="Disordered" evidence="1">
    <location>
        <begin position="1"/>
        <end position="29"/>
    </location>
</feature>
<dbReference type="AlphaFoldDB" id="A0AAD7B9A2"/>
<evidence type="ECO:0000313" key="2">
    <source>
        <dbReference type="EMBL" id="KAJ7613799.1"/>
    </source>
</evidence>
<keyword evidence="3" id="KW-1185">Reference proteome</keyword>
<protein>
    <submittedName>
        <fullName evidence="2">Uncharacterized protein</fullName>
    </submittedName>
</protein>
<accession>A0AAD7B9A2</accession>
<reference evidence="2" key="1">
    <citation type="submission" date="2023-03" db="EMBL/GenBank/DDBJ databases">
        <title>Massive genome expansion in bonnet fungi (Mycena s.s.) driven by repeated elements and novel gene families across ecological guilds.</title>
        <authorList>
            <consortium name="Lawrence Berkeley National Laboratory"/>
            <person name="Harder C.B."/>
            <person name="Miyauchi S."/>
            <person name="Viragh M."/>
            <person name="Kuo A."/>
            <person name="Thoen E."/>
            <person name="Andreopoulos B."/>
            <person name="Lu D."/>
            <person name="Skrede I."/>
            <person name="Drula E."/>
            <person name="Henrissat B."/>
            <person name="Morin E."/>
            <person name="Kohler A."/>
            <person name="Barry K."/>
            <person name="LaButti K."/>
            <person name="Morin E."/>
            <person name="Salamov A."/>
            <person name="Lipzen A."/>
            <person name="Mereny Z."/>
            <person name="Hegedus B."/>
            <person name="Baldrian P."/>
            <person name="Stursova M."/>
            <person name="Weitz H."/>
            <person name="Taylor A."/>
            <person name="Grigoriev I.V."/>
            <person name="Nagy L.G."/>
            <person name="Martin F."/>
            <person name="Kauserud H."/>
        </authorList>
    </citation>
    <scope>NUCLEOTIDE SEQUENCE</scope>
    <source>
        <strain evidence="2">CBHHK067</strain>
    </source>
</reference>
<proteinExistence type="predicted"/>
<sequence length="300" mass="32372">MERRTHATATRTQRGDEQNGDKWTSAGAAILPRTALTSISLRPRRRSWEWDADLRERGRGQVKVTYIHAARRRTTRRGVDPVPPRAPRTDPAQPTPHARSPILRASHQIPRTRVRMRSGHGCAPANRDANARSWSWRACESGNGETHPLTATRTRRDAAFERWAVARAGGCAGAGSEFGQYGARAGVHGRGSDEARVRACGKRLGSVIRASHRIRSTEDVSSASGRVVTFKCGIFALGGGGGCGLVRAWGCAARTGTLTGMRMRRSCEDSDADAGAERGIRAVIYGAVARACGDVQAQAQ</sequence>
<dbReference type="Proteomes" id="UP001221757">
    <property type="component" value="Unassembled WGS sequence"/>
</dbReference>
<dbReference type="EMBL" id="JARKIE010000885">
    <property type="protein sequence ID" value="KAJ7613799.1"/>
    <property type="molecule type" value="Genomic_DNA"/>
</dbReference>